<dbReference type="AlphaFoldDB" id="S4A6F4"/>
<gene>
    <name evidence="2" type="ORF">STRAU_0610</name>
</gene>
<organism evidence="2 3">
    <name type="scientific">Streptomyces aurantiacus JA 4570</name>
    <dbReference type="NCBI Taxonomy" id="1286094"/>
    <lineage>
        <taxon>Bacteria</taxon>
        <taxon>Bacillati</taxon>
        <taxon>Actinomycetota</taxon>
        <taxon>Actinomycetes</taxon>
        <taxon>Kitasatosporales</taxon>
        <taxon>Streptomycetaceae</taxon>
        <taxon>Streptomyces</taxon>
        <taxon>Streptomyces aurantiacus group</taxon>
    </lineage>
</organism>
<sequence>MLHDRRAYRRPPHDVCPRPCPMGRRGVATPGQTPLLAPRRPIGQDLTPLDRVHGRTTRQSAYRGCTRVDGAMP</sequence>
<comment type="caution">
    <text evidence="2">The sequence shown here is derived from an EMBL/GenBank/DDBJ whole genome shotgun (WGS) entry which is preliminary data.</text>
</comment>
<protein>
    <submittedName>
        <fullName evidence="2">Uncharacterized protein</fullName>
    </submittedName>
</protein>
<dbReference type="PATRIC" id="fig|1286094.4.peg.597"/>
<reference evidence="2 3" key="1">
    <citation type="submission" date="2013-02" db="EMBL/GenBank/DDBJ databases">
        <title>Draft Genome Sequence of Streptomyces aurantiacus, Which Produces Setomimycin.</title>
        <authorList>
            <person name="Gruening B.A."/>
            <person name="Praeg A."/>
            <person name="Erxleben A."/>
            <person name="Guenther S."/>
            <person name="Mueller M."/>
        </authorList>
    </citation>
    <scope>NUCLEOTIDE SEQUENCE [LARGE SCALE GENOMIC DNA]</scope>
    <source>
        <strain evidence="2 3">JA 4570</strain>
    </source>
</reference>
<feature type="region of interest" description="Disordered" evidence="1">
    <location>
        <begin position="1"/>
        <end position="49"/>
    </location>
</feature>
<dbReference type="Proteomes" id="UP000014629">
    <property type="component" value="Unassembled WGS sequence"/>
</dbReference>
<keyword evidence="3" id="KW-1185">Reference proteome</keyword>
<accession>S4A6F4</accession>
<feature type="compositionally biased region" description="Basic and acidic residues" evidence="1">
    <location>
        <begin position="1"/>
        <end position="16"/>
    </location>
</feature>
<dbReference type="EMBL" id="AOPZ01000019">
    <property type="protein sequence ID" value="EPH46360.1"/>
    <property type="molecule type" value="Genomic_DNA"/>
</dbReference>
<evidence type="ECO:0000313" key="2">
    <source>
        <dbReference type="EMBL" id="EPH46360.1"/>
    </source>
</evidence>
<evidence type="ECO:0000256" key="1">
    <source>
        <dbReference type="SAM" id="MobiDB-lite"/>
    </source>
</evidence>
<evidence type="ECO:0000313" key="3">
    <source>
        <dbReference type="Proteomes" id="UP000014629"/>
    </source>
</evidence>
<proteinExistence type="predicted"/>
<name>S4A6F4_9ACTN</name>